<protein>
    <recommendedName>
        <fullName evidence="1">Amine oxidase domain-containing protein</fullName>
    </recommendedName>
</protein>
<dbReference type="AlphaFoldDB" id="A0A1F7HEI5"/>
<comment type="caution">
    <text evidence="2">The sequence shown here is derived from an EMBL/GenBank/DDBJ whole genome shotgun (WGS) entry which is preliminary data.</text>
</comment>
<sequence length="430" mass="49659">MKIAILGGGFVGLTACYYLSKSGHEVVVFEKEAICGGLAVGFKEKTWDWPLEKAYHHLFANDTDIINFAKDVGFNKIFFESPRTDSLYKDSEKNYRIIPVDSPQDFLAFPYLNLIEKIRGAIFLVLLKFGPKLALYERITAEKFVRRYMGKRIWNVFFQELFRKKYGKYAGKILASFLWARINKRTKKLGYIEQGFQTFIQHVVTKCTDLKARILTSTEIISLGNENGRFYVNGDKYDAVVSTLPTPILTKLASSLLPSSYCDRLSKLQYLHALVLILETKQPILKKTYWLNICTKDIPIMFIGQHTNFISSKHYGGKHIAYIGYYLERDDPMMKMSKEELIEYLMPHLKKISPNTPLSVLNSYRFVGPFAQPLFTREFLQNKPDIITPVENFYMANLDMTYPYDRGTNYAVKLGKQVAEIINKNSKKSR</sequence>
<dbReference type="PANTHER" id="PTHR42923:SF46">
    <property type="entry name" value="AMINE OXIDASE"/>
    <property type="match status" value="1"/>
</dbReference>
<reference evidence="2 3" key="1">
    <citation type="journal article" date="2016" name="Nat. Commun.">
        <title>Thousands of microbial genomes shed light on interconnected biogeochemical processes in an aquifer system.</title>
        <authorList>
            <person name="Anantharaman K."/>
            <person name="Brown C.T."/>
            <person name="Hug L.A."/>
            <person name="Sharon I."/>
            <person name="Castelle C.J."/>
            <person name="Probst A.J."/>
            <person name="Thomas B.C."/>
            <person name="Singh A."/>
            <person name="Wilkins M.J."/>
            <person name="Karaoz U."/>
            <person name="Brodie E.L."/>
            <person name="Williams K.H."/>
            <person name="Hubbard S.S."/>
            <person name="Banfield J.F."/>
        </authorList>
    </citation>
    <scope>NUCLEOTIDE SEQUENCE [LARGE SCALE GENOMIC DNA]</scope>
</reference>
<feature type="domain" description="Amine oxidase" evidence="1">
    <location>
        <begin position="12"/>
        <end position="422"/>
    </location>
</feature>
<evidence type="ECO:0000313" key="3">
    <source>
        <dbReference type="Proteomes" id="UP000177027"/>
    </source>
</evidence>
<dbReference type="Gene3D" id="3.50.50.60">
    <property type="entry name" value="FAD/NAD(P)-binding domain"/>
    <property type="match status" value="1"/>
</dbReference>
<dbReference type="PRINTS" id="PR00419">
    <property type="entry name" value="ADXRDTASE"/>
</dbReference>
<dbReference type="GO" id="GO:0016491">
    <property type="term" value="F:oxidoreductase activity"/>
    <property type="evidence" value="ECO:0007669"/>
    <property type="project" value="InterPro"/>
</dbReference>
<dbReference type="SUPFAM" id="SSF51905">
    <property type="entry name" value="FAD/NAD(P)-binding domain"/>
    <property type="match status" value="1"/>
</dbReference>
<dbReference type="InterPro" id="IPR050464">
    <property type="entry name" value="Zeta_carotene_desat/Oxidored"/>
</dbReference>
<proteinExistence type="predicted"/>
<dbReference type="Pfam" id="PF01593">
    <property type="entry name" value="Amino_oxidase"/>
    <property type="match status" value="1"/>
</dbReference>
<dbReference type="InterPro" id="IPR002937">
    <property type="entry name" value="Amino_oxidase"/>
</dbReference>
<dbReference type="NCBIfam" id="NF005560">
    <property type="entry name" value="PRK07233.1"/>
    <property type="match status" value="1"/>
</dbReference>
<dbReference type="EMBL" id="MFZS01000004">
    <property type="protein sequence ID" value="OGK29336.1"/>
    <property type="molecule type" value="Genomic_DNA"/>
</dbReference>
<dbReference type="InterPro" id="IPR036188">
    <property type="entry name" value="FAD/NAD-bd_sf"/>
</dbReference>
<name>A0A1F7HEI5_9BACT</name>
<dbReference type="Proteomes" id="UP000177027">
    <property type="component" value="Unassembled WGS sequence"/>
</dbReference>
<evidence type="ECO:0000313" key="2">
    <source>
        <dbReference type="EMBL" id="OGK29336.1"/>
    </source>
</evidence>
<dbReference type="PROSITE" id="PS51257">
    <property type="entry name" value="PROKAR_LIPOPROTEIN"/>
    <property type="match status" value="1"/>
</dbReference>
<accession>A0A1F7HEI5</accession>
<evidence type="ECO:0000259" key="1">
    <source>
        <dbReference type="Pfam" id="PF01593"/>
    </source>
</evidence>
<gene>
    <name evidence="2" type="ORF">A3D06_01225</name>
</gene>
<organism evidence="2 3">
    <name type="scientific">Candidatus Roizmanbacteria bacterium RIFCSPHIGHO2_02_FULL_40_9</name>
    <dbReference type="NCBI Taxonomy" id="1802042"/>
    <lineage>
        <taxon>Bacteria</taxon>
        <taxon>Candidatus Roizmaniibacteriota</taxon>
    </lineage>
</organism>
<dbReference type="PANTHER" id="PTHR42923">
    <property type="entry name" value="PROTOPORPHYRINOGEN OXIDASE"/>
    <property type="match status" value="1"/>
</dbReference>